<evidence type="ECO:0000256" key="3">
    <source>
        <dbReference type="SAM" id="Coils"/>
    </source>
</evidence>
<keyword evidence="3" id="KW-0175">Coiled coil</keyword>
<evidence type="ECO:0000256" key="2">
    <source>
        <dbReference type="ARBA" id="ARBA00022490"/>
    </source>
</evidence>
<sequence length="392" mass="44231">MANARVQYKGRNYYKPRNTLQGASTVIQETEKFYAKTKSLSLPVAMQKLIHQNNNTAHILMRDARASIQALYDNINKTNEEIKQLNKCKNSLEASLDKVRRNILVNSRCSSAISTRLGKSAATLGIADKQIGKERNTLLKIKQSLEMQLQAVLEHLQKLGRTRNSLHDAIQQRSKTIKSTQQHIVSATSKTAVVEKYIRQSQAIKTADDINHEVSPSISVGKLIEGVNAVCRFSKSLRQQSKSALENTEWIQQATFNAVDTNLRQDLQSASSAKAQVELQRCATRYSRLRQQRAQQAIDRACGIPMTQHTVSGKFQSIVPTTINGQKFQIHGKATELVDMLVTINDNIESLKLSEKQLHRSISERKANAEVDANILRMRQMAKRNHRWVATY</sequence>
<dbReference type="InParanoid" id="B3RPA0"/>
<keyword evidence="5" id="KW-1185">Reference proteome</keyword>
<proteinExistence type="predicted"/>
<name>B3RPA0_TRIAD</name>
<dbReference type="HOGENOM" id="CLU_704634_0_0_1"/>
<dbReference type="PANTHER" id="PTHR35081">
    <property type="entry name" value="COILED-COIL DOMAIN-CONTAINING PROTEIN 105"/>
    <property type="match status" value="1"/>
</dbReference>
<evidence type="ECO:0000313" key="5">
    <source>
        <dbReference type="Proteomes" id="UP000009022"/>
    </source>
</evidence>
<dbReference type="Proteomes" id="UP000009022">
    <property type="component" value="Unassembled WGS sequence"/>
</dbReference>
<dbReference type="KEGG" id="tad:TRIADDRAFT_53458"/>
<protein>
    <recommendedName>
        <fullName evidence="6">Tektin</fullName>
    </recommendedName>
</protein>
<gene>
    <name evidence="4" type="ORF">TRIADDRAFT_53458</name>
</gene>
<dbReference type="InterPro" id="IPR038949">
    <property type="entry name" value="TEKTL1"/>
</dbReference>
<organism evidence="4 5">
    <name type="scientific">Trichoplax adhaerens</name>
    <name type="common">Trichoplax reptans</name>
    <dbReference type="NCBI Taxonomy" id="10228"/>
    <lineage>
        <taxon>Eukaryota</taxon>
        <taxon>Metazoa</taxon>
        <taxon>Placozoa</taxon>
        <taxon>Uniplacotomia</taxon>
        <taxon>Trichoplacea</taxon>
        <taxon>Trichoplacidae</taxon>
        <taxon>Trichoplax</taxon>
    </lineage>
</organism>
<dbReference type="CTD" id="6750649"/>
<dbReference type="PANTHER" id="PTHR35081:SF1">
    <property type="entry name" value="COILED-COIL DOMAIN-CONTAINING PROTEIN 105"/>
    <property type="match status" value="1"/>
</dbReference>
<evidence type="ECO:0000313" key="4">
    <source>
        <dbReference type="EMBL" id="EDV28152.1"/>
    </source>
</evidence>
<evidence type="ECO:0000256" key="1">
    <source>
        <dbReference type="ARBA" id="ARBA00004496"/>
    </source>
</evidence>
<dbReference type="RefSeq" id="XP_002109986.1">
    <property type="nucleotide sequence ID" value="XM_002109950.1"/>
</dbReference>
<feature type="coiled-coil region" evidence="3">
    <location>
        <begin position="61"/>
        <end position="102"/>
    </location>
</feature>
<dbReference type="GO" id="GO:0005737">
    <property type="term" value="C:cytoplasm"/>
    <property type="evidence" value="ECO:0007669"/>
    <property type="project" value="UniProtKB-SubCell"/>
</dbReference>
<dbReference type="STRING" id="10228.B3RPA0"/>
<reference evidence="4 5" key="1">
    <citation type="journal article" date="2008" name="Nature">
        <title>The Trichoplax genome and the nature of placozoans.</title>
        <authorList>
            <person name="Srivastava M."/>
            <person name="Begovic E."/>
            <person name="Chapman J."/>
            <person name="Putnam N.H."/>
            <person name="Hellsten U."/>
            <person name="Kawashima T."/>
            <person name="Kuo A."/>
            <person name="Mitros T."/>
            <person name="Salamov A."/>
            <person name="Carpenter M.L."/>
            <person name="Signorovitch A.Y."/>
            <person name="Moreno M.A."/>
            <person name="Kamm K."/>
            <person name="Grimwood J."/>
            <person name="Schmutz J."/>
            <person name="Shapiro H."/>
            <person name="Grigoriev I.V."/>
            <person name="Buss L.W."/>
            <person name="Schierwater B."/>
            <person name="Dellaporta S.L."/>
            <person name="Rokhsar D.S."/>
        </authorList>
    </citation>
    <scope>NUCLEOTIDE SEQUENCE [LARGE SCALE GENOMIC DNA]</scope>
    <source>
        <strain evidence="4 5">Grell-BS-1999</strain>
    </source>
</reference>
<accession>B3RPA0</accession>
<dbReference type="InterPro" id="IPR048256">
    <property type="entry name" value="Tektin-like"/>
</dbReference>
<dbReference type="GO" id="GO:0005929">
    <property type="term" value="C:cilium"/>
    <property type="evidence" value="ECO:0007669"/>
    <property type="project" value="UniProtKB-ARBA"/>
</dbReference>
<dbReference type="OMA" id="YIRTIKY"/>
<dbReference type="GeneID" id="6750649"/>
<dbReference type="OrthoDB" id="9896158at2759"/>
<dbReference type="EMBL" id="DS985242">
    <property type="protein sequence ID" value="EDV28152.1"/>
    <property type="molecule type" value="Genomic_DNA"/>
</dbReference>
<dbReference type="AlphaFoldDB" id="B3RPA0"/>
<evidence type="ECO:0008006" key="6">
    <source>
        <dbReference type="Google" id="ProtNLM"/>
    </source>
</evidence>
<dbReference type="Pfam" id="PF03148">
    <property type="entry name" value="Tektin"/>
    <property type="match status" value="1"/>
</dbReference>
<keyword evidence="2" id="KW-0963">Cytoplasm</keyword>
<dbReference type="PhylomeDB" id="B3RPA0"/>
<comment type="subcellular location">
    <subcellularLocation>
        <location evidence="1">Cytoplasm</location>
    </subcellularLocation>
</comment>